<evidence type="ECO:0000313" key="3">
    <source>
        <dbReference type="Proteomes" id="UP000318661"/>
    </source>
</evidence>
<comment type="caution">
    <text evidence="2">The sequence shown here is derived from an EMBL/GenBank/DDBJ whole genome shotgun (WGS) entry which is preliminary data.</text>
</comment>
<dbReference type="AlphaFoldDB" id="A0A537L0B9"/>
<proteinExistence type="predicted"/>
<organism evidence="2 3">
    <name type="scientific">Candidatus Segetimicrobium genomatis</name>
    <dbReference type="NCBI Taxonomy" id="2569760"/>
    <lineage>
        <taxon>Bacteria</taxon>
        <taxon>Bacillati</taxon>
        <taxon>Candidatus Sysuimicrobiota</taxon>
        <taxon>Candidatus Sysuimicrobiia</taxon>
        <taxon>Candidatus Sysuimicrobiales</taxon>
        <taxon>Candidatus Segetimicrobiaceae</taxon>
        <taxon>Candidatus Segetimicrobium</taxon>
    </lineage>
</organism>
<protein>
    <submittedName>
        <fullName evidence="2">Uncharacterized protein</fullName>
    </submittedName>
</protein>
<keyword evidence="1" id="KW-1133">Transmembrane helix</keyword>
<dbReference type="Proteomes" id="UP000318661">
    <property type="component" value="Unassembled WGS sequence"/>
</dbReference>
<keyword evidence="1" id="KW-0812">Transmembrane</keyword>
<evidence type="ECO:0000256" key="1">
    <source>
        <dbReference type="SAM" id="Phobius"/>
    </source>
</evidence>
<gene>
    <name evidence="2" type="ORF">E6G99_12830</name>
</gene>
<accession>A0A537L0B9</accession>
<dbReference type="EMBL" id="VBAJ01000331">
    <property type="protein sequence ID" value="TMJ01197.1"/>
    <property type="molecule type" value="Genomic_DNA"/>
</dbReference>
<keyword evidence="1" id="KW-0472">Membrane</keyword>
<reference evidence="2 3" key="1">
    <citation type="journal article" date="2019" name="Nat. Microbiol.">
        <title>Mediterranean grassland soil C-N compound turnover is dependent on rainfall and depth, and is mediated by genomically divergent microorganisms.</title>
        <authorList>
            <person name="Diamond S."/>
            <person name="Andeer P.F."/>
            <person name="Li Z."/>
            <person name="Crits-Christoph A."/>
            <person name="Burstein D."/>
            <person name="Anantharaman K."/>
            <person name="Lane K.R."/>
            <person name="Thomas B.C."/>
            <person name="Pan C."/>
            <person name="Northen T.R."/>
            <person name="Banfield J.F."/>
        </authorList>
    </citation>
    <scope>NUCLEOTIDE SEQUENCE [LARGE SCALE GENOMIC DNA]</scope>
    <source>
        <strain evidence="2">NP_2</strain>
    </source>
</reference>
<sequence>MRLRRAALHLPVHPSPTYAGPIREDRALGVRVAIIVTAALAVLMGVQVSFPALSPWALRVSAPVLGAEIAS</sequence>
<feature type="transmembrane region" description="Helical" evidence="1">
    <location>
        <begin position="28"/>
        <end position="50"/>
    </location>
</feature>
<feature type="non-terminal residue" evidence="2">
    <location>
        <position position="71"/>
    </location>
</feature>
<name>A0A537L0B9_9BACT</name>
<evidence type="ECO:0000313" key="2">
    <source>
        <dbReference type="EMBL" id="TMJ01197.1"/>
    </source>
</evidence>